<dbReference type="Pfam" id="PF01507">
    <property type="entry name" value="PAPS_reduct"/>
    <property type="match status" value="1"/>
</dbReference>
<comment type="similarity">
    <text evidence="1">Belongs to the PAPS reductase family. CysD subfamily.</text>
</comment>
<dbReference type="InterPro" id="IPR011784">
    <property type="entry name" value="SO4_adenylTrfase_ssu"/>
</dbReference>
<accession>A0ABP7RK79</accession>
<dbReference type="InterPro" id="IPR002500">
    <property type="entry name" value="PAPS_reduct_dom"/>
</dbReference>
<proteinExistence type="inferred from homology"/>
<evidence type="ECO:0000256" key="3">
    <source>
        <dbReference type="ARBA" id="ARBA00022004"/>
    </source>
</evidence>
<dbReference type="PANTHER" id="PTHR43196">
    <property type="entry name" value="SULFATE ADENYLYLTRANSFERASE SUBUNIT 2"/>
    <property type="match status" value="1"/>
</dbReference>
<reference evidence="14" key="1">
    <citation type="journal article" date="2019" name="Int. J. Syst. Evol. Microbiol.">
        <title>The Global Catalogue of Microorganisms (GCM) 10K type strain sequencing project: providing services to taxonomists for standard genome sequencing and annotation.</title>
        <authorList>
            <consortium name="The Broad Institute Genomics Platform"/>
            <consortium name="The Broad Institute Genome Sequencing Center for Infectious Disease"/>
            <person name="Wu L."/>
            <person name="Ma J."/>
        </authorList>
    </citation>
    <scope>NUCLEOTIDE SEQUENCE [LARGE SCALE GENOMIC DNA]</scope>
    <source>
        <strain evidence="14">JCM 16603</strain>
    </source>
</reference>
<evidence type="ECO:0000256" key="11">
    <source>
        <dbReference type="SAM" id="MobiDB-lite"/>
    </source>
</evidence>
<sequence>MALTHLDRLEAESIAILRETVAVCRRPVMMYSVGKDSSVMLALARKAFAPGPLPFPLLHIATGWDFAAVIAHRDAVAAAHGAELIVRSGAERLNPFTTGIERYSRAMLIEPLRAALIEGGYDAAIGGGRRDEEKSRAKERIYSFRGRGGGWDPRHQRPEPWNLLNGRLHEGESLRVFPLSNWTERDVWDYAAREQVPLVPLYFAGVRPTIERDGLLLMVDDPAAVELKPGEAIVERRVRFRTMGCWPLTGAHESDAVTVEQVVAEVAAARSSERAGRKVDGQASASMEAKKKEGYF</sequence>
<keyword evidence="4" id="KW-0808">Transferase</keyword>
<dbReference type="SUPFAM" id="SSF52402">
    <property type="entry name" value="Adenine nucleotide alpha hydrolases-like"/>
    <property type="match status" value="1"/>
</dbReference>
<evidence type="ECO:0000313" key="13">
    <source>
        <dbReference type="EMBL" id="GAA3998253.1"/>
    </source>
</evidence>
<dbReference type="PIRSF" id="PIRSF002936">
    <property type="entry name" value="CysDAde_trans"/>
    <property type="match status" value="1"/>
</dbReference>
<evidence type="ECO:0000256" key="4">
    <source>
        <dbReference type="ARBA" id="ARBA00022679"/>
    </source>
</evidence>
<dbReference type="EMBL" id="BAAAZD010000001">
    <property type="protein sequence ID" value="GAA3998253.1"/>
    <property type="molecule type" value="Genomic_DNA"/>
</dbReference>
<evidence type="ECO:0000256" key="2">
    <source>
        <dbReference type="ARBA" id="ARBA00012391"/>
    </source>
</evidence>
<keyword evidence="6" id="KW-0547">Nucleotide-binding</keyword>
<comment type="caution">
    <text evidence="13">The sequence shown here is derived from an EMBL/GenBank/DDBJ whole genome shotgun (WGS) entry which is preliminary data.</text>
</comment>
<keyword evidence="14" id="KW-1185">Reference proteome</keyword>
<dbReference type="GO" id="GO:0016779">
    <property type="term" value="F:nucleotidyltransferase activity"/>
    <property type="evidence" value="ECO:0007669"/>
    <property type="project" value="UniProtKB-KW"/>
</dbReference>
<keyword evidence="7" id="KW-0067">ATP-binding</keyword>
<evidence type="ECO:0000256" key="10">
    <source>
        <dbReference type="ARBA" id="ARBA00049370"/>
    </source>
</evidence>
<dbReference type="PANTHER" id="PTHR43196:SF1">
    <property type="entry name" value="SULFATE ADENYLYLTRANSFERASE SUBUNIT 2"/>
    <property type="match status" value="1"/>
</dbReference>
<evidence type="ECO:0000256" key="9">
    <source>
        <dbReference type="ARBA" id="ARBA00031812"/>
    </source>
</evidence>
<evidence type="ECO:0000256" key="1">
    <source>
        <dbReference type="ARBA" id="ARBA00008885"/>
    </source>
</evidence>
<evidence type="ECO:0000256" key="6">
    <source>
        <dbReference type="ARBA" id="ARBA00022741"/>
    </source>
</evidence>
<dbReference type="InterPro" id="IPR050128">
    <property type="entry name" value="Sulfate_adenylyltrnsfr_sub2"/>
</dbReference>
<organism evidence="13 14">
    <name type="scientific">Sphingomonas humi</name>
    <dbReference type="NCBI Taxonomy" id="335630"/>
    <lineage>
        <taxon>Bacteria</taxon>
        <taxon>Pseudomonadati</taxon>
        <taxon>Pseudomonadota</taxon>
        <taxon>Alphaproteobacteria</taxon>
        <taxon>Sphingomonadales</taxon>
        <taxon>Sphingomonadaceae</taxon>
        <taxon>Sphingomonas</taxon>
    </lineage>
</organism>
<comment type="catalytic activity">
    <reaction evidence="10">
        <text>sulfate + ATP + H(+) = adenosine 5'-phosphosulfate + diphosphate</text>
        <dbReference type="Rhea" id="RHEA:18133"/>
        <dbReference type="ChEBI" id="CHEBI:15378"/>
        <dbReference type="ChEBI" id="CHEBI:16189"/>
        <dbReference type="ChEBI" id="CHEBI:30616"/>
        <dbReference type="ChEBI" id="CHEBI:33019"/>
        <dbReference type="ChEBI" id="CHEBI:58243"/>
        <dbReference type="EC" id="2.7.7.4"/>
    </reaction>
</comment>
<keyword evidence="5 13" id="KW-0548">Nucleotidyltransferase</keyword>
<evidence type="ECO:0000256" key="8">
    <source>
        <dbReference type="ARBA" id="ARBA00030256"/>
    </source>
</evidence>
<feature type="region of interest" description="Disordered" evidence="11">
    <location>
        <begin position="273"/>
        <end position="296"/>
    </location>
</feature>
<evidence type="ECO:0000259" key="12">
    <source>
        <dbReference type="Pfam" id="PF01507"/>
    </source>
</evidence>
<dbReference type="EC" id="2.7.7.4" evidence="2"/>
<name>A0ABP7RK79_9SPHN</name>
<dbReference type="NCBIfam" id="TIGR02039">
    <property type="entry name" value="CysD"/>
    <property type="match status" value="1"/>
</dbReference>
<gene>
    <name evidence="13" type="primary">cysD</name>
    <name evidence="13" type="ORF">GCM10022211_04920</name>
</gene>
<dbReference type="Gene3D" id="3.40.50.620">
    <property type="entry name" value="HUPs"/>
    <property type="match status" value="1"/>
</dbReference>
<evidence type="ECO:0000256" key="7">
    <source>
        <dbReference type="ARBA" id="ARBA00022840"/>
    </source>
</evidence>
<dbReference type="NCBIfam" id="NF003587">
    <property type="entry name" value="PRK05253.1"/>
    <property type="match status" value="1"/>
</dbReference>
<evidence type="ECO:0000256" key="5">
    <source>
        <dbReference type="ARBA" id="ARBA00022695"/>
    </source>
</evidence>
<evidence type="ECO:0000313" key="14">
    <source>
        <dbReference type="Proteomes" id="UP001501310"/>
    </source>
</evidence>
<dbReference type="RefSeq" id="WP_344708575.1">
    <property type="nucleotide sequence ID" value="NZ_BAAAZD010000001.1"/>
</dbReference>
<dbReference type="InterPro" id="IPR014729">
    <property type="entry name" value="Rossmann-like_a/b/a_fold"/>
</dbReference>
<feature type="domain" description="Phosphoadenosine phosphosulphate reductase" evidence="12">
    <location>
        <begin position="27"/>
        <end position="250"/>
    </location>
</feature>
<protein>
    <recommendedName>
        <fullName evidence="3">Sulfate adenylyltransferase subunit 2</fullName>
        <ecNumber evidence="2">2.7.7.4</ecNumber>
    </recommendedName>
    <alternativeName>
        <fullName evidence="8">ATP-sulfurylase small subunit</fullName>
    </alternativeName>
    <alternativeName>
        <fullName evidence="9">Sulfate adenylate transferase</fullName>
    </alternativeName>
</protein>
<dbReference type="Proteomes" id="UP001501310">
    <property type="component" value="Unassembled WGS sequence"/>
</dbReference>